<feature type="transmembrane region" description="Helical" evidence="1">
    <location>
        <begin position="20"/>
        <end position="38"/>
    </location>
</feature>
<sequence length="410" mass="45818">MPVNLNNMPAPYIRPTPPRLLRWLAALVCLVATGILLMRLLGKLVSENTFWWFAIGIPAMVWLVLMGIRMAVYMMQQIQANAWDKRREQVILQEVRRGRRALQILAATFSTAHLANAEFTDCTEAMLRNQDMLNPQISWKKESTVRHSRLPTTEVLEPQDRIAAAFAELLESFADTFSFISPDKPIAILLESSSSIPAAQVKESWQKAWEKRAFQHPTHFIQGSGLGVIDNWLDNHIKDEDLLLVVALHIAPDITLFSAEAVAGLLLGNRLTQKDLLPIALLHRPELSEPDDEMLRARALQAADWVPMSIDRVQHLWLTGISAKSDAYRAILKVKTALPFTGLEQQSDMHHIDSFLGDTALAAPWLAIAVAAKSMSYSPAPHFIFNGEQGSESVWSCAVSPNASHKENIT</sequence>
<name>A0A377NC92_9GAMM</name>
<organism evidence="2 3">
    <name type="scientific">Ewingella americana</name>
    <dbReference type="NCBI Taxonomy" id="41202"/>
    <lineage>
        <taxon>Bacteria</taxon>
        <taxon>Pseudomonadati</taxon>
        <taxon>Pseudomonadota</taxon>
        <taxon>Gammaproteobacteria</taxon>
        <taxon>Enterobacterales</taxon>
        <taxon>Yersiniaceae</taxon>
        <taxon>Ewingella</taxon>
    </lineage>
</organism>
<keyword evidence="1" id="KW-0472">Membrane</keyword>
<protein>
    <submittedName>
        <fullName evidence="2">Uncharacterized protein</fullName>
    </submittedName>
</protein>
<dbReference type="Proteomes" id="UP000254304">
    <property type="component" value="Unassembled WGS sequence"/>
</dbReference>
<proteinExistence type="predicted"/>
<gene>
    <name evidence="2" type="ORF">NCTC12157_02138</name>
</gene>
<evidence type="ECO:0000313" key="3">
    <source>
        <dbReference type="Proteomes" id="UP000254304"/>
    </source>
</evidence>
<accession>A0A377NC92</accession>
<reference evidence="2 3" key="1">
    <citation type="submission" date="2018-06" db="EMBL/GenBank/DDBJ databases">
        <authorList>
            <consortium name="Pathogen Informatics"/>
            <person name="Doyle S."/>
        </authorList>
    </citation>
    <scope>NUCLEOTIDE SEQUENCE [LARGE SCALE GENOMIC DNA]</scope>
    <source>
        <strain evidence="2 3">NCTC12157</strain>
    </source>
</reference>
<feature type="transmembrane region" description="Helical" evidence="1">
    <location>
        <begin position="50"/>
        <end position="72"/>
    </location>
</feature>
<dbReference type="AlphaFoldDB" id="A0A377NC92"/>
<evidence type="ECO:0000256" key="1">
    <source>
        <dbReference type="SAM" id="Phobius"/>
    </source>
</evidence>
<keyword evidence="1" id="KW-0812">Transmembrane</keyword>
<keyword evidence="1" id="KW-1133">Transmembrane helix</keyword>
<dbReference type="EMBL" id="UGGO01000001">
    <property type="protein sequence ID" value="STQ44418.1"/>
    <property type="molecule type" value="Genomic_DNA"/>
</dbReference>
<evidence type="ECO:0000313" key="2">
    <source>
        <dbReference type="EMBL" id="STQ44418.1"/>
    </source>
</evidence>